<accession>A0AAW1YDG4</accession>
<dbReference type="EMBL" id="JBEDUW010000002">
    <property type="protein sequence ID" value="KAK9946585.1"/>
    <property type="molecule type" value="Genomic_DNA"/>
</dbReference>
<comment type="caution">
    <text evidence="1">The sequence shown here is derived from an EMBL/GenBank/DDBJ whole genome shotgun (WGS) entry which is preliminary data.</text>
</comment>
<name>A0AAW1YDG4_RUBAR</name>
<organism evidence="1 2">
    <name type="scientific">Rubus argutus</name>
    <name type="common">Southern blackberry</name>
    <dbReference type="NCBI Taxonomy" id="59490"/>
    <lineage>
        <taxon>Eukaryota</taxon>
        <taxon>Viridiplantae</taxon>
        <taxon>Streptophyta</taxon>
        <taxon>Embryophyta</taxon>
        <taxon>Tracheophyta</taxon>
        <taxon>Spermatophyta</taxon>
        <taxon>Magnoliopsida</taxon>
        <taxon>eudicotyledons</taxon>
        <taxon>Gunneridae</taxon>
        <taxon>Pentapetalae</taxon>
        <taxon>rosids</taxon>
        <taxon>fabids</taxon>
        <taxon>Rosales</taxon>
        <taxon>Rosaceae</taxon>
        <taxon>Rosoideae</taxon>
        <taxon>Rosoideae incertae sedis</taxon>
        <taxon>Rubus</taxon>
    </lineage>
</organism>
<dbReference type="Proteomes" id="UP001457282">
    <property type="component" value="Unassembled WGS sequence"/>
</dbReference>
<reference evidence="1 2" key="1">
    <citation type="journal article" date="2023" name="G3 (Bethesda)">
        <title>A chromosome-length genome assembly and annotation of blackberry (Rubus argutus, cv. 'Hillquist').</title>
        <authorList>
            <person name="Bruna T."/>
            <person name="Aryal R."/>
            <person name="Dudchenko O."/>
            <person name="Sargent D.J."/>
            <person name="Mead D."/>
            <person name="Buti M."/>
            <person name="Cavallini A."/>
            <person name="Hytonen T."/>
            <person name="Andres J."/>
            <person name="Pham M."/>
            <person name="Weisz D."/>
            <person name="Mascagni F."/>
            <person name="Usai G."/>
            <person name="Natali L."/>
            <person name="Bassil N."/>
            <person name="Fernandez G.E."/>
            <person name="Lomsadze A."/>
            <person name="Armour M."/>
            <person name="Olukolu B."/>
            <person name="Poorten T."/>
            <person name="Britton C."/>
            <person name="Davik J."/>
            <person name="Ashrafi H."/>
            <person name="Aiden E.L."/>
            <person name="Borodovsky M."/>
            <person name="Worthington M."/>
        </authorList>
    </citation>
    <scope>NUCLEOTIDE SEQUENCE [LARGE SCALE GENOMIC DNA]</scope>
    <source>
        <strain evidence="1">PI 553951</strain>
    </source>
</reference>
<sequence>MWSTACGLLIDWAVWKGRRLDATRSEINADWAGTVEEKATRGQNRERRRDDCSGDVICAVMSGLCQRRQRETLASGDRGRRRRICGAVVAGT</sequence>
<dbReference type="AlphaFoldDB" id="A0AAW1YDG4"/>
<keyword evidence="2" id="KW-1185">Reference proteome</keyword>
<protein>
    <submittedName>
        <fullName evidence="1">Uncharacterized protein</fullName>
    </submittedName>
</protein>
<evidence type="ECO:0000313" key="2">
    <source>
        <dbReference type="Proteomes" id="UP001457282"/>
    </source>
</evidence>
<gene>
    <name evidence="1" type="ORF">M0R45_012042</name>
</gene>
<evidence type="ECO:0000313" key="1">
    <source>
        <dbReference type="EMBL" id="KAK9946585.1"/>
    </source>
</evidence>
<proteinExistence type="predicted"/>